<dbReference type="AlphaFoldDB" id="A0A7T2TK66"/>
<dbReference type="Gene3D" id="3.40.50.1820">
    <property type="entry name" value="alpha/beta hydrolase"/>
    <property type="match status" value="1"/>
</dbReference>
<dbReference type="Proteomes" id="UP000594979">
    <property type="component" value="Chromosome"/>
</dbReference>
<dbReference type="InterPro" id="IPR050471">
    <property type="entry name" value="AB_hydrolase"/>
</dbReference>
<feature type="domain" description="AB hydrolase-1" evidence="1">
    <location>
        <begin position="21"/>
        <end position="165"/>
    </location>
</feature>
<dbReference type="InterPro" id="IPR000073">
    <property type="entry name" value="AB_hydrolase_1"/>
</dbReference>
<dbReference type="InterPro" id="IPR029058">
    <property type="entry name" value="AB_hydrolase_fold"/>
</dbReference>
<dbReference type="GO" id="GO:0004806">
    <property type="term" value="F:triacylglycerol lipase activity"/>
    <property type="evidence" value="ECO:0007669"/>
    <property type="project" value="TreeGrafter"/>
</dbReference>
<protein>
    <submittedName>
        <fullName evidence="2">Alpha/beta hydrolase</fullName>
    </submittedName>
</protein>
<organism evidence="2 3">
    <name type="scientific">Brevibacterium casei</name>
    <dbReference type="NCBI Taxonomy" id="33889"/>
    <lineage>
        <taxon>Bacteria</taxon>
        <taxon>Bacillati</taxon>
        <taxon>Actinomycetota</taxon>
        <taxon>Actinomycetes</taxon>
        <taxon>Micrococcales</taxon>
        <taxon>Brevibacteriaceae</taxon>
        <taxon>Brevibacterium</taxon>
    </lineage>
</organism>
<evidence type="ECO:0000313" key="2">
    <source>
        <dbReference type="EMBL" id="QPS35333.1"/>
    </source>
</evidence>
<accession>A0A7T2TK66</accession>
<keyword evidence="2" id="KW-0378">Hydrolase</keyword>
<evidence type="ECO:0000313" key="3">
    <source>
        <dbReference type="Proteomes" id="UP000594979"/>
    </source>
</evidence>
<gene>
    <name evidence="2" type="ORF">I6G59_08610</name>
</gene>
<dbReference type="KEGG" id="bcau:I6G59_08610"/>
<dbReference type="PANTHER" id="PTHR43433">
    <property type="entry name" value="HYDROLASE, ALPHA/BETA FOLD FAMILY PROTEIN"/>
    <property type="match status" value="1"/>
</dbReference>
<proteinExistence type="predicted"/>
<dbReference type="RefSeq" id="WP_131248325.1">
    <property type="nucleotide sequence ID" value="NZ_CP065682.1"/>
</dbReference>
<dbReference type="EMBL" id="CP065682">
    <property type="protein sequence ID" value="QPS35333.1"/>
    <property type="molecule type" value="Genomic_DNA"/>
</dbReference>
<name>A0A7T2TK66_9MICO</name>
<dbReference type="PANTHER" id="PTHR43433:SF5">
    <property type="entry name" value="AB HYDROLASE-1 DOMAIN-CONTAINING PROTEIN"/>
    <property type="match status" value="1"/>
</dbReference>
<evidence type="ECO:0000259" key="1">
    <source>
        <dbReference type="Pfam" id="PF00561"/>
    </source>
</evidence>
<dbReference type="SUPFAM" id="SSF53474">
    <property type="entry name" value="alpha/beta-Hydrolases"/>
    <property type="match status" value="1"/>
</dbReference>
<sequence length="267" mass="28255">MIHRLDGADIAAELSDEGGAPVVQLHGLTSSRARDRVLQLDLGVGLSGTRLLRYDARGHGLSTGRPVAEDYRWPSLAEDLLALLDIHFPGERVHGVGPSMGAATLLHALILDPDRFSGLTLVVPPTAWETRPAKAEVYRQAADLIEGGGFDEYLAASAQTPQPPTLADAPSTRPEVPLPLLPAVLRGAAGSDLPDPARLEGHAIPTRILAWVNDPSHPLATAQGLHALLPESRLTVAQTPTDLVSWPQILAEEVARHGVWPAGSSPA</sequence>
<dbReference type="Pfam" id="PF00561">
    <property type="entry name" value="Abhydrolase_1"/>
    <property type="match status" value="1"/>
</dbReference>
<reference evidence="2 3" key="1">
    <citation type="submission" date="2020-12" db="EMBL/GenBank/DDBJ databases">
        <title>FDA dAtabase for Regulatory Grade micrObial Sequences (FDA-ARGOS): Supporting development and validation of Infectious Disease Dx tests.</title>
        <authorList>
            <person name="Sproer C."/>
            <person name="Gronow S."/>
            <person name="Severitt S."/>
            <person name="Schroder I."/>
            <person name="Tallon L."/>
            <person name="Sadzewicz L."/>
            <person name="Zhao X."/>
            <person name="Boylan J."/>
            <person name="Ott S."/>
            <person name="Bowen H."/>
            <person name="Vavikolanu K."/>
            <person name="Mehta A."/>
            <person name="Aluvathingal J."/>
            <person name="Nadendla S."/>
            <person name="Lowell S."/>
            <person name="Myers T."/>
            <person name="Yan Y."/>
            <person name="Sichtig H."/>
        </authorList>
    </citation>
    <scope>NUCLEOTIDE SEQUENCE [LARGE SCALE GENOMIC DNA]</scope>
    <source>
        <strain evidence="2 3">FDAARGOS_902</strain>
    </source>
</reference>
<dbReference type="GO" id="GO:0046503">
    <property type="term" value="P:glycerolipid catabolic process"/>
    <property type="evidence" value="ECO:0007669"/>
    <property type="project" value="TreeGrafter"/>
</dbReference>